<reference evidence="4" key="1">
    <citation type="submission" date="2025-08" db="UniProtKB">
        <authorList>
            <consortium name="Ensembl"/>
        </authorList>
    </citation>
    <scope>IDENTIFICATION</scope>
</reference>
<proteinExistence type="predicted"/>
<evidence type="ECO:0000256" key="1">
    <source>
        <dbReference type="ARBA" id="ARBA00022737"/>
    </source>
</evidence>
<accession>A0A3Q3FKA2</accession>
<evidence type="ECO:0000256" key="2">
    <source>
        <dbReference type="ARBA" id="ARBA00023203"/>
    </source>
</evidence>
<dbReference type="PANTHER" id="PTHR11039:SF48">
    <property type="entry name" value="NEBULETTE"/>
    <property type="match status" value="1"/>
</dbReference>
<dbReference type="GeneTree" id="ENSGT00940000156390"/>
<keyword evidence="1" id="KW-0677">Repeat</keyword>
<evidence type="ECO:0000313" key="5">
    <source>
        <dbReference type="Proteomes" id="UP000261660"/>
    </source>
</evidence>
<organism evidence="4 5">
    <name type="scientific">Labrus bergylta</name>
    <name type="common">ballan wrasse</name>
    <dbReference type="NCBI Taxonomy" id="56723"/>
    <lineage>
        <taxon>Eukaryota</taxon>
        <taxon>Metazoa</taxon>
        <taxon>Chordata</taxon>
        <taxon>Craniata</taxon>
        <taxon>Vertebrata</taxon>
        <taxon>Euteleostomi</taxon>
        <taxon>Actinopterygii</taxon>
        <taxon>Neopterygii</taxon>
        <taxon>Teleostei</taxon>
        <taxon>Neoteleostei</taxon>
        <taxon>Acanthomorphata</taxon>
        <taxon>Eupercaria</taxon>
        <taxon>Labriformes</taxon>
        <taxon>Labridae</taxon>
        <taxon>Labrus</taxon>
    </lineage>
</organism>
<reference evidence="4" key="2">
    <citation type="submission" date="2025-09" db="UniProtKB">
        <authorList>
            <consortium name="Ensembl"/>
        </authorList>
    </citation>
    <scope>IDENTIFICATION</scope>
</reference>
<evidence type="ECO:0000313" key="4">
    <source>
        <dbReference type="Ensembl" id="ENSLBEP00000019468.1"/>
    </source>
</evidence>
<dbReference type="Proteomes" id="UP000261660">
    <property type="component" value="Unplaced"/>
</dbReference>
<dbReference type="GO" id="GO:0071691">
    <property type="term" value="P:cardiac muscle thin filament assembly"/>
    <property type="evidence" value="ECO:0007669"/>
    <property type="project" value="TreeGrafter"/>
</dbReference>
<dbReference type="InterPro" id="IPR055297">
    <property type="entry name" value="NEBU/NEBL"/>
</dbReference>
<dbReference type="InterPro" id="IPR000900">
    <property type="entry name" value="Nebulin_repeat"/>
</dbReference>
<dbReference type="GO" id="GO:0030018">
    <property type="term" value="C:Z disc"/>
    <property type="evidence" value="ECO:0007669"/>
    <property type="project" value="InterPro"/>
</dbReference>
<dbReference type="PANTHER" id="PTHR11039">
    <property type="entry name" value="NEBULIN"/>
    <property type="match status" value="1"/>
</dbReference>
<sequence length="132" mass="15023">MKGQFSLLSETPEMERVKANQRHISSVSYRDEVGCGTAVRDTPEMERVRRNQENISSVKYKQSAVKATSVGVTPEFERVRQNQENISSARHTHTRTHAHTSHLSDLNPAARLQDWSLRTWGVHTNHYPTGTP</sequence>
<dbReference type="Ensembl" id="ENSLBET00000020524.1">
    <property type="protein sequence ID" value="ENSLBEP00000019468.1"/>
    <property type="gene ID" value="ENSLBEG00000014953.1"/>
</dbReference>
<dbReference type="Pfam" id="PF00880">
    <property type="entry name" value="Nebulin"/>
    <property type="match status" value="1"/>
</dbReference>
<protein>
    <submittedName>
        <fullName evidence="4">Uncharacterized protein</fullName>
    </submittedName>
</protein>
<dbReference type="PROSITE" id="PS51216">
    <property type="entry name" value="NEBULIN"/>
    <property type="match status" value="2"/>
</dbReference>
<feature type="compositionally biased region" description="Basic residues" evidence="3">
    <location>
        <begin position="90"/>
        <end position="100"/>
    </location>
</feature>
<evidence type="ECO:0000256" key="3">
    <source>
        <dbReference type="SAM" id="MobiDB-lite"/>
    </source>
</evidence>
<dbReference type="GO" id="GO:0051015">
    <property type="term" value="F:actin filament binding"/>
    <property type="evidence" value="ECO:0007669"/>
    <property type="project" value="InterPro"/>
</dbReference>
<feature type="region of interest" description="Disordered" evidence="3">
    <location>
        <begin position="84"/>
        <end position="105"/>
    </location>
</feature>
<keyword evidence="5" id="KW-1185">Reference proteome</keyword>
<dbReference type="AlphaFoldDB" id="A0A3Q3FKA2"/>
<keyword evidence="2" id="KW-0009">Actin-binding</keyword>
<dbReference type="SMART" id="SM00227">
    <property type="entry name" value="NEBU"/>
    <property type="match status" value="3"/>
</dbReference>
<name>A0A3Q3FKA2_9LABR</name>